<dbReference type="InterPro" id="IPR011701">
    <property type="entry name" value="MFS"/>
</dbReference>
<feature type="transmembrane region" description="Helical" evidence="7">
    <location>
        <begin position="24"/>
        <end position="48"/>
    </location>
</feature>
<keyword evidence="4 7" id="KW-0812">Transmembrane</keyword>
<evidence type="ECO:0000256" key="6">
    <source>
        <dbReference type="ARBA" id="ARBA00023136"/>
    </source>
</evidence>
<dbReference type="InterPro" id="IPR050171">
    <property type="entry name" value="MFS_Transporters"/>
</dbReference>
<evidence type="ECO:0000259" key="8">
    <source>
        <dbReference type="PROSITE" id="PS50850"/>
    </source>
</evidence>
<dbReference type="EMBL" id="JABWGN010000003">
    <property type="protein sequence ID" value="NUW31475.1"/>
    <property type="molecule type" value="Genomic_DNA"/>
</dbReference>
<feature type="transmembrane region" description="Helical" evidence="7">
    <location>
        <begin position="147"/>
        <end position="169"/>
    </location>
</feature>
<dbReference type="GO" id="GO:0022857">
    <property type="term" value="F:transmembrane transporter activity"/>
    <property type="evidence" value="ECO:0007669"/>
    <property type="project" value="InterPro"/>
</dbReference>
<evidence type="ECO:0000313" key="9">
    <source>
        <dbReference type="EMBL" id="NUW31475.1"/>
    </source>
</evidence>
<keyword evidence="6 7" id="KW-0472">Membrane</keyword>
<evidence type="ECO:0000256" key="3">
    <source>
        <dbReference type="ARBA" id="ARBA00022475"/>
    </source>
</evidence>
<dbReference type="AlphaFoldDB" id="A0A7Y6M2K6"/>
<dbReference type="Gene3D" id="1.20.1250.20">
    <property type="entry name" value="MFS general substrate transporter like domains"/>
    <property type="match status" value="1"/>
</dbReference>
<feature type="transmembrane region" description="Helical" evidence="7">
    <location>
        <begin position="55"/>
        <end position="80"/>
    </location>
</feature>
<evidence type="ECO:0000256" key="5">
    <source>
        <dbReference type="ARBA" id="ARBA00022989"/>
    </source>
</evidence>
<dbReference type="InterPro" id="IPR005829">
    <property type="entry name" value="Sugar_transporter_CS"/>
</dbReference>
<protein>
    <submittedName>
        <fullName evidence="9">MFS transporter</fullName>
    </submittedName>
</protein>
<evidence type="ECO:0000256" key="2">
    <source>
        <dbReference type="ARBA" id="ARBA00022448"/>
    </source>
</evidence>
<dbReference type="PROSITE" id="PS50850">
    <property type="entry name" value="MFS"/>
    <property type="match status" value="1"/>
</dbReference>
<feature type="transmembrane region" description="Helical" evidence="7">
    <location>
        <begin position="100"/>
        <end position="126"/>
    </location>
</feature>
<feature type="transmembrane region" description="Helical" evidence="7">
    <location>
        <begin position="175"/>
        <end position="195"/>
    </location>
</feature>
<evidence type="ECO:0000256" key="1">
    <source>
        <dbReference type="ARBA" id="ARBA00004651"/>
    </source>
</evidence>
<dbReference type="SUPFAM" id="SSF103473">
    <property type="entry name" value="MFS general substrate transporter"/>
    <property type="match status" value="1"/>
</dbReference>
<dbReference type="Pfam" id="PF07690">
    <property type="entry name" value="MFS_1"/>
    <property type="match status" value="1"/>
</dbReference>
<comment type="subcellular location">
    <subcellularLocation>
        <location evidence="1">Cell membrane</location>
        <topology evidence="1">Multi-pass membrane protein</topology>
    </subcellularLocation>
</comment>
<feature type="transmembrane region" description="Helical" evidence="7">
    <location>
        <begin position="216"/>
        <end position="234"/>
    </location>
</feature>
<keyword evidence="5 7" id="KW-1133">Transmembrane helix</keyword>
<evidence type="ECO:0000313" key="10">
    <source>
        <dbReference type="Proteomes" id="UP000586042"/>
    </source>
</evidence>
<proteinExistence type="predicted"/>
<accession>A0A7Y6M2K6</accession>
<sequence>MSTPVLEKPNVLRSAFGGLPRPFWALWGGTLVNRLGTMVLPFTGVYLTQERGLSVAAAGVVMAVFGAGSLVSQLGAGVLADRIGRRATLAAGMLATSATMLWLGASSSLAMITTAMFVLGVVIDAYRPATNALVADLVSPTERPRAYGLLFWAINLGYAFGMTAGGRLAGMGFSWLFWIDAATCVAFAVLVWRAVPETRASGRETAGGFGVVLRDRVMVAFTLVMLGNALMYSQTVTMLPVAMTRTVGIPSGDFGLAMALNGVIIVLAQPLVSGWIGRRDPARMLALGLAIMAAGFGLTAFVTSVAGLVATIVVWTCGEIVTAGISGTVVARLAPPHLRGRYAGLEGFPWSVSAVLGPLFGGLLLGVGPQALWFTVGGLGLASAAGMLALGPAIRRR</sequence>
<feature type="transmembrane region" description="Helical" evidence="7">
    <location>
        <begin position="312"/>
        <end position="335"/>
    </location>
</feature>
<name>A0A7Y6M2K6_9ACTN</name>
<feature type="transmembrane region" description="Helical" evidence="7">
    <location>
        <begin position="284"/>
        <end position="306"/>
    </location>
</feature>
<keyword evidence="10" id="KW-1185">Reference proteome</keyword>
<evidence type="ECO:0000256" key="4">
    <source>
        <dbReference type="ARBA" id="ARBA00022692"/>
    </source>
</evidence>
<keyword evidence="2" id="KW-0813">Transport</keyword>
<gene>
    <name evidence="9" type="ORF">HTZ77_08560</name>
</gene>
<organism evidence="9 10">
    <name type="scientific">Nonomuraea montanisoli</name>
    <dbReference type="NCBI Taxonomy" id="2741721"/>
    <lineage>
        <taxon>Bacteria</taxon>
        <taxon>Bacillati</taxon>
        <taxon>Actinomycetota</taxon>
        <taxon>Actinomycetes</taxon>
        <taxon>Streptosporangiales</taxon>
        <taxon>Streptosporangiaceae</taxon>
        <taxon>Nonomuraea</taxon>
    </lineage>
</organism>
<dbReference type="InterPro" id="IPR036259">
    <property type="entry name" value="MFS_trans_sf"/>
</dbReference>
<dbReference type="GO" id="GO:0005886">
    <property type="term" value="C:plasma membrane"/>
    <property type="evidence" value="ECO:0007669"/>
    <property type="project" value="UniProtKB-SubCell"/>
</dbReference>
<dbReference type="PANTHER" id="PTHR23517:SF2">
    <property type="entry name" value="MULTIDRUG RESISTANCE PROTEIN MDTH"/>
    <property type="match status" value="1"/>
</dbReference>
<evidence type="ECO:0000256" key="7">
    <source>
        <dbReference type="SAM" id="Phobius"/>
    </source>
</evidence>
<feature type="transmembrane region" description="Helical" evidence="7">
    <location>
        <begin position="254"/>
        <end position="272"/>
    </location>
</feature>
<keyword evidence="3" id="KW-1003">Cell membrane</keyword>
<feature type="domain" description="Major facilitator superfamily (MFS) profile" evidence="8">
    <location>
        <begin position="22"/>
        <end position="395"/>
    </location>
</feature>
<dbReference type="Proteomes" id="UP000586042">
    <property type="component" value="Unassembled WGS sequence"/>
</dbReference>
<dbReference type="PROSITE" id="PS00216">
    <property type="entry name" value="SUGAR_TRANSPORT_1"/>
    <property type="match status" value="1"/>
</dbReference>
<dbReference type="PANTHER" id="PTHR23517">
    <property type="entry name" value="RESISTANCE PROTEIN MDTM, PUTATIVE-RELATED-RELATED"/>
    <property type="match status" value="1"/>
</dbReference>
<feature type="transmembrane region" description="Helical" evidence="7">
    <location>
        <begin position="347"/>
        <end position="365"/>
    </location>
</feature>
<feature type="transmembrane region" description="Helical" evidence="7">
    <location>
        <begin position="371"/>
        <end position="394"/>
    </location>
</feature>
<dbReference type="RefSeq" id="WP_175588928.1">
    <property type="nucleotide sequence ID" value="NZ_JABWGN010000003.1"/>
</dbReference>
<dbReference type="CDD" id="cd17329">
    <property type="entry name" value="MFS_MdtH_MDR_like"/>
    <property type="match status" value="1"/>
</dbReference>
<reference evidence="9 10" key="1">
    <citation type="submission" date="2020-06" db="EMBL/GenBank/DDBJ databases">
        <title>Nonomuraea sp. SMC257, a novel actinomycete isolated from soil.</title>
        <authorList>
            <person name="Chanama M."/>
        </authorList>
    </citation>
    <scope>NUCLEOTIDE SEQUENCE [LARGE SCALE GENOMIC DNA]</scope>
    <source>
        <strain evidence="9 10">SMC257</strain>
    </source>
</reference>
<dbReference type="InterPro" id="IPR020846">
    <property type="entry name" value="MFS_dom"/>
</dbReference>
<comment type="caution">
    <text evidence="9">The sequence shown here is derived from an EMBL/GenBank/DDBJ whole genome shotgun (WGS) entry which is preliminary data.</text>
</comment>